<keyword evidence="1" id="KW-0472">Membrane</keyword>
<keyword evidence="1" id="KW-1133">Transmembrane helix</keyword>
<organism evidence="2 3">
    <name type="scientific">Drosophila willistoni</name>
    <name type="common">Fruit fly</name>
    <dbReference type="NCBI Taxonomy" id="7260"/>
    <lineage>
        <taxon>Eukaryota</taxon>
        <taxon>Metazoa</taxon>
        <taxon>Ecdysozoa</taxon>
        <taxon>Arthropoda</taxon>
        <taxon>Hexapoda</taxon>
        <taxon>Insecta</taxon>
        <taxon>Pterygota</taxon>
        <taxon>Neoptera</taxon>
        <taxon>Endopterygota</taxon>
        <taxon>Diptera</taxon>
        <taxon>Brachycera</taxon>
        <taxon>Muscomorpha</taxon>
        <taxon>Ephydroidea</taxon>
        <taxon>Drosophilidae</taxon>
        <taxon>Drosophila</taxon>
        <taxon>Sophophora</taxon>
    </lineage>
</organism>
<dbReference type="EMBL" id="CH963913">
    <property type="protein sequence ID" value="KRF98679.1"/>
    <property type="molecule type" value="Genomic_DNA"/>
</dbReference>
<keyword evidence="1" id="KW-0812">Transmembrane</keyword>
<dbReference type="AlphaFoldDB" id="A0A0Q9X334"/>
<dbReference type="OrthoDB" id="7882933at2759"/>
<feature type="transmembrane region" description="Helical" evidence="1">
    <location>
        <begin position="118"/>
        <end position="146"/>
    </location>
</feature>
<dbReference type="InParanoid" id="A0A0Q9X334"/>
<proteinExistence type="predicted"/>
<protein>
    <submittedName>
        <fullName evidence="2">Uncharacterized protein</fullName>
    </submittedName>
</protein>
<evidence type="ECO:0000256" key="1">
    <source>
        <dbReference type="SAM" id="Phobius"/>
    </source>
</evidence>
<sequence length="190" mass="22072">MIVKELKLVVHRICRHMCSISPIGRDAILLIIHNTFLLYYIINRFKHLAQASINSPGPVNTFHYMPLVYETPVLPETDRTWNAVLKTSTWQYFESVFLHNMALMLPFILTLTVSNYKLLFMCSLLCVSNLFMLLLFTSLIAEFLYVNGLKQILQLSVIFCLGPVCQFVLVCRLLDKTWVDVIVEFDWNGY</sequence>
<accession>A0A0Q9X334</accession>
<reference evidence="2 3" key="1">
    <citation type="journal article" date="2007" name="Nature">
        <title>Evolution of genes and genomes on the Drosophila phylogeny.</title>
        <authorList>
            <consortium name="Drosophila 12 Genomes Consortium"/>
            <person name="Clark A.G."/>
            <person name="Eisen M.B."/>
            <person name="Smith D.R."/>
            <person name="Bergman C.M."/>
            <person name="Oliver B."/>
            <person name="Markow T.A."/>
            <person name="Kaufman T.C."/>
            <person name="Kellis M."/>
            <person name="Gelbart W."/>
            <person name="Iyer V.N."/>
            <person name="Pollard D.A."/>
            <person name="Sackton T.B."/>
            <person name="Larracuente A.M."/>
            <person name="Singh N.D."/>
            <person name="Abad J.P."/>
            <person name="Abt D.N."/>
            <person name="Adryan B."/>
            <person name="Aguade M."/>
            <person name="Akashi H."/>
            <person name="Anderson W.W."/>
            <person name="Aquadro C.F."/>
            <person name="Ardell D.H."/>
            <person name="Arguello R."/>
            <person name="Artieri C.G."/>
            <person name="Barbash D.A."/>
            <person name="Barker D."/>
            <person name="Barsanti P."/>
            <person name="Batterham P."/>
            <person name="Batzoglou S."/>
            <person name="Begun D."/>
            <person name="Bhutkar A."/>
            <person name="Blanco E."/>
            <person name="Bosak S.A."/>
            <person name="Bradley R.K."/>
            <person name="Brand A.D."/>
            <person name="Brent M.R."/>
            <person name="Brooks A.N."/>
            <person name="Brown R.H."/>
            <person name="Butlin R.K."/>
            <person name="Caggese C."/>
            <person name="Calvi B.R."/>
            <person name="Bernardo de Carvalho A."/>
            <person name="Caspi A."/>
            <person name="Castrezana S."/>
            <person name="Celniker S.E."/>
            <person name="Chang J.L."/>
            <person name="Chapple C."/>
            <person name="Chatterji S."/>
            <person name="Chinwalla A."/>
            <person name="Civetta A."/>
            <person name="Clifton S.W."/>
            <person name="Comeron J.M."/>
            <person name="Costello J.C."/>
            <person name="Coyne J.A."/>
            <person name="Daub J."/>
            <person name="David R.G."/>
            <person name="Delcher A.L."/>
            <person name="Delehaunty K."/>
            <person name="Do C.B."/>
            <person name="Ebling H."/>
            <person name="Edwards K."/>
            <person name="Eickbush T."/>
            <person name="Evans J.D."/>
            <person name="Filipski A."/>
            <person name="Findeiss S."/>
            <person name="Freyhult E."/>
            <person name="Fulton L."/>
            <person name="Fulton R."/>
            <person name="Garcia A.C."/>
            <person name="Gardiner A."/>
            <person name="Garfield D.A."/>
            <person name="Garvin B.E."/>
            <person name="Gibson G."/>
            <person name="Gilbert D."/>
            <person name="Gnerre S."/>
            <person name="Godfrey J."/>
            <person name="Good R."/>
            <person name="Gotea V."/>
            <person name="Gravely B."/>
            <person name="Greenberg A.J."/>
            <person name="Griffiths-Jones S."/>
            <person name="Gross S."/>
            <person name="Guigo R."/>
            <person name="Gustafson E.A."/>
            <person name="Haerty W."/>
            <person name="Hahn M.W."/>
            <person name="Halligan D.L."/>
            <person name="Halpern A.L."/>
            <person name="Halter G.M."/>
            <person name="Han M.V."/>
            <person name="Heger A."/>
            <person name="Hillier L."/>
            <person name="Hinrichs A.S."/>
            <person name="Holmes I."/>
            <person name="Hoskins R.A."/>
            <person name="Hubisz M.J."/>
            <person name="Hultmark D."/>
            <person name="Huntley M.A."/>
            <person name="Jaffe D.B."/>
            <person name="Jagadeeshan S."/>
            <person name="Jeck W.R."/>
            <person name="Johnson J."/>
            <person name="Jones C.D."/>
            <person name="Jordan W.C."/>
            <person name="Karpen G.H."/>
            <person name="Kataoka E."/>
            <person name="Keightley P.D."/>
            <person name="Kheradpour P."/>
            <person name="Kirkness E.F."/>
            <person name="Koerich L.B."/>
            <person name="Kristiansen K."/>
            <person name="Kudrna D."/>
            <person name="Kulathinal R.J."/>
            <person name="Kumar S."/>
            <person name="Kwok R."/>
            <person name="Lander E."/>
            <person name="Langley C.H."/>
            <person name="Lapoint R."/>
            <person name="Lazzaro B.P."/>
            <person name="Lee S.J."/>
            <person name="Levesque L."/>
            <person name="Li R."/>
            <person name="Lin C.F."/>
            <person name="Lin M.F."/>
            <person name="Lindblad-Toh K."/>
            <person name="Llopart A."/>
            <person name="Long M."/>
            <person name="Low L."/>
            <person name="Lozovsky E."/>
            <person name="Lu J."/>
            <person name="Luo M."/>
            <person name="Machado C.A."/>
            <person name="Makalowski W."/>
            <person name="Marzo M."/>
            <person name="Matsuda M."/>
            <person name="Matzkin L."/>
            <person name="McAllister B."/>
            <person name="McBride C.S."/>
            <person name="McKernan B."/>
            <person name="McKernan K."/>
            <person name="Mendez-Lago M."/>
            <person name="Minx P."/>
            <person name="Mollenhauer M.U."/>
            <person name="Montooth K."/>
            <person name="Mount S.M."/>
            <person name="Mu X."/>
            <person name="Myers E."/>
            <person name="Negre B."/>
            <person name="Newfeld S."/>
            <person name="Nielsen R."/>
            <person name="Noor M.A."/>
            <person name="O'Grady P."/>
            <person name="Pachter L."/>
            <person name="Papaceit M."/>
            <person name="Parisi M.J."/>
            <person name="Parisi M."/>
            <person name="Parts L."/>
            <person name="Pedersen J.S."/>
            <person name="Pesole G."/>
            <person name="Phillippy A.M."/>
            <person name="Ponting C.P."/>
            <person name="Pop M."/>
            <person name="Porcelli D."/>
            <person name="Powell J.R."/>
            <person name="Prohaska S."/>
            <person name="Pruitt K."/>
            <person name="Puig M."/>
            <person name="Quesneville H."/>
            <person name="Ram K.R."/>
            <person name="Rand D."/>
            <person name="Rasmussen M.D."/>
            <person name="Reed L.K."/>
            <person name="Reenan R."/>
            <person name="Reily A."/>
            <person name="Remington K.A."/>
            <person name="Rieger T.T."/>
            <person name="Ritchie M.G."/>
            <person name="Robin C."/>
            <person name="Rogers Y.H."/>
            <person name="Rohde C."/>
            <person name="Rozas J."/>
            <person name="Rubenfield M.J."/>
            <person name="Ruiz A."/>
            <person name="Russo S."/>
            <person name="Salzberg S.L."/>
            <person name="Sanchez-Gracia A."/>
            <person name="Saranga D.J."/>
            <person name="Sato H."/>
            <person name="Schaeffer S.W."/>
            <person name="Schatz M.C."/>
            <person name="Schlenke T."/>
            <person name="Schwartz R."/>
            <person name="Segarra C."/>
            <person name="Singh R.S."/>
            <person name="Sirot L."/>
            <person name="Sirota M."/>
            <person name="Sisneros N.B."/>
            <person name="Smith C.D."/>
            <person name="Smith T.F."/>
            <person name="Spieth J."/>
            <person name="Stage D.E."/>
            <person name="Stark A."/>
            <person name="Stephan W."/>
            <person name="Strausberg R.L."/>
            <person name="Strempel S."/>
            <person name="Sturgill D."/>
            <person name="Sutton G."/>
            <person name="Sutton G.G."/>
            <person name="Tao W."/>
            <person name="Teichmann S."/>
            <person name="Tobari Y.N."/>
            <person name="Tomimura Y."/>
            <person name="Tsolas J.M."/>
            <person name="Valente V.L."/>
            <person name="Venter E."/>
            <person name="Venter J.C."/>
            <person name="Vicario S."/>
            <person name="Vieira F.G."/>
            <person name="Vilella A.J."/>
            <person name="Villasante A."/>
            <person name="Walenz B."/>
            <person name="Wang J."/>
            <person name="Wasserman M."/>
            <person name="Watts T."/>
            <person name="Wilson D."/>
            <person name="Wilson R.K."/>
            <person name="Wing R.A."/>
            <person name="Wolfner M.F."/>
            <person name="Wong A."/>
            <person name="Wong G.K."/>
            <person name="Wu C.I."/>
            <person name="Wu G."/>
            <person name="Yamamoto D."/>
            <person name="Yang H.P."/>
            <person name="Yang S.P."/>
            <person name="Yorke J.A."/>
            <person name="Yoshida K."/>
            <person name="Zdobnov E."/>
            <person name="Zhang P."/>
            <person name="Zhang Y."/>
            <person name="Zimin A.V."/>
            <person name="Baldwin J."/>
            <person name="Abdouelleil A."/>
            <person name="Abdulkadir J."/>
            <person name="Abebe A."/>
            <person name="Abera B."/>
            <person name="Abreu J."/>
            <person name="Acer S.C."/>
            <person name="Aftuck L."/>
            <person name="Alexander A."/>
            <person name="An P."/>
            <person name="Anderson E."/>
            <person name="Anderson S."/>
            <person name="Arachi H."/>
            <person name="Azer M."/>
            <person name="Bachantsang P."/>
            <person name="Barry A."/>
            <person name="Bayul T."/>
            <person name="Berlin A."/>
            <person name="Bessette D."/>
            <person name="Bloom T."/>
            <person name="Blye J."/>
            <person name="Boguslavskiy L."/>
            <person name="Bonnet C."/>
            <person name="Boukhgalter B."/>
            <person name="Bourzgui I."/>
            <person name="Brown A."/>
            <person name="Cahill P."/>
            <person name="Channer S."/>
            <person name="Cheshatsang Y."/>
            <person name="Chuda L."/>
            <person name="Citroen M."/>
            <person name="Collymore A."/>
            <person name="Cooke P."/>
            <person name="Costello M."/>
            <person name="D'Aco K."/>
            <person name="Daza R."/>
            <person name="De Haan G."/>
            <person name="DeGray S."/>
            <person name="DeMaso C."/>
            <person name="Dhargay N."/>
            <person name="Dooley K."/>
            <person name="Dooley E."/>
            <person name="Doricent M."/>
            <person name="Dorje P."/>
            <person name="Dorjee K."/>
            <person name="Dupes A."/>
            <person name="Elong R."/>
            <person name="Falk J."/>
            <person name="Farina A."/>
            <person name="Faro S."/>
            <person name="Ferguson D."/>
            <person name="Fisher S."/>
            <person name="Foley C.D."/>
            <person name="Franke A."/>
            <person name="Friedrich D."/>
            <person name="Gadbois L."/>
            <person name="Gearin G."/>
            <person name="Gearin C.R."/>
            <person name="Giannoukos G."/>
            <person name="Goode T."/>
            <person name="Graham J."/>
            <person name="Grandbois E."/>
            <person name="Grewal S."/>
            <person name="Gyaltsen K."/>
            <person name="Hafez N."/>
            <person name="Hagos B."/>
            <person name="Hall J."/>
            <person name="Henson C."/>
            <person name="Hollinger A."/>
            <person name="Honan T."/>
            <person name="Huard M.D."/>
            <person name="Hughes L."/>
            <person name="Hurhula B."/>
            <person name="Husby M.E."/>
            <person name="Kamat A."/>
            <person name="Kanga B."/>
            <person name="Kashin S."/>
            <person name="Khazanovich D."/>
            <person name="Kisner P."/>
            <person name="Lance K."/>
            <person name="Lara M."/>
            <person name="Lee W."/>
            <person name="Lennon N."/>
            <person name="Letendre F."/>
            <person name="LeVine R."/>
            <person name="Lipovsky A."/>
            <person name="Liu X."/>
            <person name="Liu J."/>
            <person name="Liu S."/>
            <person name="Lokyitsang T."/>
            <person name="Lokyitsang Y."/>
            <person name="Lubonja R."/>
            <person name="Lui A."/>
            <person name="MacDonald P."/>
            <person name="Magnisalis V."/>
            <person name="Maru K."/>
            <person name="Matthews C."/>
            <person name="McCusker W."/>
            <person name="McDonough S."/>
            <person name="Mehta T."/>
            <person name="Meldrim J."/>
            <person name="Meneus L."/>
            <person name="Mihai O."/>
            <person name="Mihalev A."/>
            <person name="Mihova T."/>
            <person name="Mittelman R."/>
            <person name="Mlenga V."/>
            <person name="Montmayeur A."/>
            <person name="Mulrain L."/>
            <person name="Navidi A."/>
            <person name="Naylor J."/>
            <person name="Negash T."/>
            <person name="Nguyen T."/>
            <person name="Nguyen N."/>
            <person name="Nicol R."/>
            <person name="Norbu C."/>
            <person name="Norbu N."/>
            <person name="Novod N."/>
            <person name="O'Neill B."/>
            <person name="Osman S."/>
            <person name="Markiewicz E."/>
            <person name="Oyono O.L."/>
            <person name="Patti C."/>
            <person name="Phunkhang P."/>
            <person name="Pierre F."/>
            <person name="Priest M."/>
            <person name="Raghuraman S."/>
            <person name="Rege F."/>
            <person name="Reyes R."/>
            <person name="Rise C."/>
            <person name="Rogov P."/>
            <person name="Ross K."/>
            <person name="Ryan E."/>
            <person name="Settipalli S."/>
            <person name="Shea T."/>
            <person name="Sherpa N."/>
            <person name="Shi L."/>
            <person name="Shih D."/>
            <person name="Sparrow T."/>
            <person name="Spaulding J."/>
            <person name="Stalker J."/>
            <person name="Stange-Thomann N."/>
            <person name="Stavropoulos S."/>
            <person name="Stone C."/>
            <person name="Strader C."/>
            <person name="Tesfaye S."/>
            <person name="Thomson T."/>
            <person name="Thoulutsang Y."/>
            <person name="Thoulutsang D."/>
            <person name="Topham K."/>
            <person name="Topping I."/>
            <person name="Tsamla T."/>
            <person name="Vassiliev H."/>
            <person name="Vo A."/>
            <person name="Wangchuk T."/>
            <person name="Wangdi T."/>
            <person name="Weiand M."/>
            <person name="Wilkinson J."/>
            <person name="Wilson A."/>
            <person name="Yadav S."/>
            <person name="Young G."/>
            <person name="Yu Q."/>
            <person name="Zembek L."/>
            <person name="Zhong D."/>
            <person name="Zimmer A."/>
            <person name="Zwirko Z."/>
            <person name="Jaffe D.B."/>
            <person name="Alvarez P."/>
            <person name="Brockman W."/>
            <person name="Butler J."/>
            <person name="Chin C."/>
            <person name="Gnerre S."/>
            <person name="Grabherr M."/>
            <person name="Kleber M."/>
            <person name="Mauceli E."/>
            <person name="MacCallum I."/>
        </authorList>
    </citation>
    <scope>NUCLEOTIDE SEQUENCE [LARGE SCALE GENOMIC DNA]</scope>
    <source>
        <strain evidence="3">Tucson 14030-0811.24</strain>
    </source>
</reference>
<dbReference type="Proteomes" id="UP000007798">
    <property type="component" value="Unassembled WGS sequence"/>
</dbReference>
<feature type="transmembrane region" description="Helical" evidence="1">
    <location>
        <begin position="23"/>
        <end position="42"/>
    </location>
</feature>
<gene>
    <name evidence="2" type="primary">Dwil\GK27747</name>
    <name evidence="2" type="ORF">Dwil_GK27747</name>
</gene>
<evidence type="ECO:0000313" key="3">
    <source>
        <dbReference type="Proteomes" id="UP000007798"/>
    </source>
</evidence>
<feature type="transmembrane region" description="Helical" evidence="1">
    <location>
        <begin position="152"/>
        <end position="174"/>
    </location>
</feature>
<evidence type="ECO:0000313" key="2">
    <source>
        <dbReference type="EMBL" id="KRF98679.1"/>
    </source>
</evidence>
<dbReference type="KEGG" id="dwi:26529749"/>
<name>A0A0Q9X334_DROWI</name>
<keyword evidence="3" id="KW-1185">Reference proteome</keyword>
<feature type="transmembrane region" description="Helical" evidence="1">
    <location>
        <begin position="90"/>
        <end position="111"/>
    </location>
</feature>